<sequence>MAEKEEDQKTWNPKGGRPRKDQKELRNKQVIIKFTETEKTALYQESEDLGWKQPLVYFRKKLLSKEGKVSHNPQELFKVLNKLNPELNKVGHNINQIARYVNYLDKNNMVDQRFLAEYNQCFKKMTEVQQEYTLAIRAYLRALAQK</sequence>
<evidence type="ECO:0000313" key="3">
    <source>
        <dbReference type="Proteomes" id="UP000323426"/>
    </source>
</evidence>
<comment type="caution">
    <text evidence="2">The sequence shown here is derived from an EMBL/GenBank/DDBJ whole genome shotgun (WGS) entry which is preliminary data.</text>
</comment>
<dbReference type="EMBL" id="VWSF01000035">
    <property type="protein sequence ID" value="KAA5539133.1"/>
    <property type="molecule type" value="Genomic_DNA"/>
</dbReference>
<organism evidence="2 3">
    <name type="scientific">Adhaeribacter rhizoryzae</name>
    <dbReference type="NCBI Taxonomy" id="2607907"/>
    <lineage>
        <taxon>Bacteria</taxon>
        <taxon>Pseudomonadati</taxon>
        <taxon>Bacteroidota</taxon>
        <taxon>Cytophagia</taxon>
        <taxon>Cytophagales</taxon>
        <taxon>Hymenobacteraceae</taxon>
        <taxon>Adhaeribacter</taxon>
    </lineage>
</organism>
<proteinExistence type="predicted"/>
<reference evidence="2 3" key="1">
    <citation type="submission" date="2019-09" db="EMBL/GenBank/DDBJ databases">
        <title>Genome sequence and assembly of Adhaeribacter sp.</title>
        <authorList>
            <person name="Chhetri G."/>
        </authorList>
    </citation>
    <scope>NUCLEOTIDE SEQUENCE [LARGE SCALE GENOMIC DNA]</scope>
    <source>
        <strain evidence="2 3">DK36</strain>
    </source>
</reference>
<dbReference type="Proteomes" id="UP000323426">
    <property type="component" value="Unassembled WGS sequence"/>
</dbReference>
<name>A0A5M6CVP3_9BACT</name>
<protein>
    <submittedName>
        <fullName evidence="2">Plasmid mobilization relaxosome protein MobC</fullName>
    </submittedName>
</protein>
<evidence type="ECO:0000256" key="1">
    <source>
        <dbReference type="SAM" id="MobiDB-lite"/>
    </source>
</evidence>
<gene>
    <name evidence="2" type="primary">mobC</name>
    <name evidence="2" type="ORF">F0145_25020</name>
</gene>
<evidence type="ECO:0000313" key="2">
    <source>
        <dbReference type="EMBL" id="KAA5539133.1"/>
    </source>
</evidence>
<dbReference type="InterPro" id="IPR053842">
    <property type="entry name" value="NikA-like"/>
</dbReference>
<dbReference type="RefSeq" id="WP_150093254.1">
    <property type="nucleotide sequence ID" value="NZ_VWSF01000035.1"/>
</dbReference>
<dbReference type="AlphaFoldDB" id="A0A5M6CVP3"/>
<dbReference type="Pfam" id="PF21983">
    <property type="entry name" value="NikA-like"/>
    <property type="match status" value="1"/>
</dbReference>
<feature type="region of interest" description="Disordered" evidence="1">
    <location>
        <begin position="1"/>
        <end position="27"/>
    </location>
</feature>
<accession>A0A5M6CVP3</accession>
<feature type="compositionally biased region" description="Basic and acidic residues" evidence="1">
    <location>
        <begin position="18"/>
        <end position="27"/>
    </location>
</feature>
<keyword evidence="3" id="KW-1185">Reference proteome</keyword>